<evidence type="ECO:0000256" key="1">
    <source>
        <dbReference type="SAM" id="MobiDB-lite"/>
    </source>
</evidence>
<gene>
    <name evidence="2" type="ORF">LSH36_364g02049</name>
</gene>
<protein>
    <submittedName>
        <fullName evidence="2">Uncharacterized protein</fullName>
    </submittedName>
</protein>
<dbReference type="AlphaFoldDB" id="A0AAD9N1C2"/>
<evidence type="ECO:0000313" key="2">
    <source>
        <dbReference type="EMBL" id="KAK2151406.1"/>
    </source>
</evidence>
<dbReference type="Proteomes" id="UP001208570">
    <property type="component" value="Unassembled WGS sequence"/>
</dbReference>
<dbReference type="EMBL" id="JAODUP010000364">
    <property type="protein sequence ID" value="KAK2151406.1"/>
    <property type="molecule type" value="Genomic_DNA"/>
</dbReference>
<proteinExistence type="predicted"/>
<feature type="region of interest" description="Disordered" evidence="1">
    <location>
        <begin position="47"/>
        <end position="85"/>
    </location>
</feature>
<comment type="caution">
    <text evidence="2">The sequence shown here is derived from an EMBL/GenBank/DDBJ whole genome shotgun (WGS) entry which is preliminary data.</text>
</comment>
<reference evidence="2" key="1">
    <citation type="journal article" date="2023" name="Mol. Biol. Evol.">
        <title>Third-Generation Sequencing Reveals the Adaptive Role of the Epigenome in Three Deep-Sea Polychaetes.</title>
        <authorList>
            <person name="Perez M."/>
            <person name="Aroh O."/>
            <person name="Sun Y."/>
            <person name="Lan Y."/>
            <person name="Juniper S.K."/>
            <person name="Young C.R."/>
            <person name="Angers B."/>
            <person name="Qian P.Y."/>
        </authorList>
    </citation>
    <scope>NUCLEOTIDE SEQUENCE</scope>
    <source>
        <strain evidence="2">P08H-3</strain>
    </source>
</reference>
<organism evidence="2 3">
    <name type="scientific">Paralvinella palmiformis</name>
    <dbReference type="NCBI Taxonomy" id="53620"/>
    <lineage>
        <taxon>Eukaryota</taxon>
        <taxon>Metazoa</taxon>
        <taxon>Spiralia</taxon>
        <taxon>Lophotrochozoa</taxon>
        <taxon>Annelida</taxon>
        <taxon>Polychaeta</taxon>
        <taxon>Sedentaria</taxon>
        <taxon>Canalipalpata</taxon>
        <taxon>Terebellida</taxon>
        <taxon>Terebelliformia</taxon>
        <taxon>Alvinellidae</taxon>
        <taxon>Paralvinella</taxon>
    </lineage>
</organism>
<sequence>MTPKKRKTKGGSSEENEKRGASETCSLSRKVRALSVDVLAPDNTEQLTLAPKSGHTSASGRCCEKYQLRSGTSPTPPSVHPRAQA</sequence>
<evidence type="ECO:0000313" key="3">
    <source>
        <dbReference type="Proteomes" id="UP001208570"/>
    </source>
</evidence>
<feature type="region of interest" description="Disordered" evidence="1">
    <location>
        <begin position="1"/>
        <end position="26"/>
    </location>
</feature>
<accession>A0AAD9N1C2</accession>
<name>A0AAD9N1C2_9ANNE</name>
<keyword evidence="3" id="KW-1185">Reference proteome</keyword>